<dbReference type="Gene3D" id="2.120.10.30">
    <property type="entry name" value="TolB, C-terminal domain"/>
    <property type="match status" value="1"/>
</dbReference>
<feature type="region of interest" description="Disordered" evidence="1">
    <location>
        <begin position="321"/>
        <end position="359"/>
    </location>
</feature>
<feature type="transmembrane region" description="Helical" evidence="2">
    <location>
        <begin position="276"/>
        <end position="296"/>
    </location>
</feature>
<gene>
    <name evidence="3" type="ORF">ZOSMA_54G00890</name>
</gene>
<protein>
    <submittedName>
        <fullName evidence="3">NHL repeat-containing protein-like</fullName>
    </submittedName>
</protein>
<keyword evidence="2" id="KW-1133">Transmembrane helix</keyword>
<sequence>MNALIFDDNDESGPTIGRVWIRYSLLHLYLQQVSVATLLLLSIKKLSFFWVFIQPYFSVSDQIFLSIHDPSIVGIVGGFFSNAVSALLKWVWSLKSTTKTAVSGRPMMRFESGYTVETVFDGSKLGIEPYAVEIAPTGDLLVLDSVNSNIYRIPPSLSRCSAEGYTGHVDGKPRDARMNRPKALTVDDRGNIYVADTVNMVIRKISDTGVTTIAGGKWNRGGHSDGPSEDAKFSDDFEVVYIGSSCSLLIVDRGNQAIREIQLNFDDCAYQYGSSFPLGVALLIGAAFFGYMLALLQRRLMAYSDNEDKLQQQLMTTPMIKTNFQPSNPTPPYQKPPKSTVRPPLIPSEDEPEKHEEDDGLFSSVGKLFTGAGSFVSDLFGASRKKSNNNQHQQYTNQTQYLQHQQQQQWPVQDSYVIPNDEPPPPLETRTPTPRKTYAFMAKDAEKIHQLRNGRSYFNSWDGDLSQPQQIKQQIQQQMKKQQHLQQQRHYSLGPQTYYEQSCESTNEIVFGAVQESDKMRASMEIKAVNYGNSLYDHGAQHNLLRPRISHGGGGSGYNNRHPY</sequence>
<dbReference type="STRING" id="29655.A0A0K9NYV6"/>
<dbReference type="PANTHER" id="PTHR13833:SF78">
    <property type="entry name" value="POTASSIUM TRANSPORTER"/>
    <property type="match status" value="1"/>
</dbReference>
<evidence type="ECO:0000256" key="2">
    <source>
        <dbReference type="SAM" id="Phobius"/>
    </source>
</evidence>
<dbReference type="AlphaFoldDB" id="A0A0K9NYV6"/>
<keyword evidence="2" id="KW-0812">Transmembrane</keyword>
<dbReference type="Proteomes" id="UP000036987">
    <property type="component" value="Unassembled WGS sequence"/>
</dbReference>
<accession>A0A0K9NYV6</accession>
<reference evidence="4" key="1">
    <citation type="journal article" date="2016" name="Nature">
        <title>The genome of the seagrass Zostera marina reveals angiosperm adaptation to the sea.</title>
        <authorList>
            <person name="Olsen J.L."/>
            <person name="Rouze P."/>
            <person name="Verhelst B."/>
            <person name="Lin Y.-C."/>
            <person name="Bayer T."/>
            <person name="Collen J."/>
            <person name="Dattolo E."/>
            <person name="De Paoli E."/>
            <person name="Dittami S."/>
            <person name="Maumus F."/>
            <person name="Michel G."/>
            <person name="Kersting A."/>
            <person name="Lauritano C."/>
            <person name="Lohaus R."/>
            <person name="Toepel M."/>
            <person name="Tonon T."/>
            <person name="Vanneste K."/>
            <person name="Amirebrahimi M."/>
            <person name="Brakel J."/>
            <person name="Bostroem C."/>
            <person name="Chovatia M."/>
            <person name="Grimwood J."/>
            <person name="Jenkins J.W."/>
            <person name="Jueterbock A."/>
            <person name="Mraz A."/>
            <person name="Stam W.T."/>
            <person name="Tice H."/>
            <person name="Bornberg-Bauer E."/>
            <person name="Green P.J."/>
            <person name="Pearson G.A."/>
            <person name="Procaccini G."/>
            <person name="Duarte C.M."/>
            <person name="Schmutz J."/>
            <person name="Reusch T.B.H."/>
            <person name="Van de Peer Y."/>
        </authorList>
    </citation>
    <scope>NUCLEOTIDE SEQUENCE [LARGE SCALE GENOMIC DNA]</scope>
    <source>
        <strain evidence="4">cv. Finnish</strain>
    </source>
</reference>
<organism evidence="3 4">
    <name type="scientific">Zostera marina</name>
    <name type="common">Eelgrass</name>
    <dbReference type="NCBI Taxonomy" id="29655"/>
    <lineage>
        <taxon>Eukaryota</taxon>
        <taxon>Viridiplantae</taxon>
        <taxon>Streptophyta</taxon>
        <taxon>Embryophyta</taxon>
        <taxon>Tracheophyta</taxon>
        <taxon>Spermatophyta</taxon>
        <taxon>Magnoliopsida</taxon>
        <taxon>Liliopsida</taxon>
        <taxon>Zosteraceae</taxon>
        <taxon>Zostera</taxon>
    </lineage>
</organism>
<dbReference type="PANTHER" id="PTHR13833">
    <property type="match status" value="1"/>
</dbReference>
<proteinExistence type="predicted"/>
<name>A0A0K9NYV6_ZOSMR</name>
<dbReference type="OMA" id="CAYQYDS"/>
<feature type="transmembrane region" description="Helical" evidence="2">
    <location>
        <begin position="72"/>
        <end position="92"/>
    </location>
</feature>
<dbReference type="SUPFAM" id="SSF101898">
    <property type="entry name" value="NHL repeat"/>
    <property type="match status" value="1"/>
</dbReference>
<dbReference type="EMBL" id="LFYR01001529">
    <property type="protein sequence ID" value="KMZ61157.1"/>
    <property type="molecule type" value="Genomic_DNA"/>
</dbReference>
<evidence type="ECO:0000313" key="4">
    <source>
        <dbReference type="Proteomes" id="UP000036987"/>
    </source>
</evidence>
<keyword evidence="4" id="KW-1185">Reference proteome</keyword>
<dbReference type="OrthoDB" id="342730at2759"/>
<keyword evidence="2" id="KW-0472">Membrane</keyword>
<dbReference type="InterPro" id="IPR011042">
    <property type="entry name" value="6-blade_b-propeller_TolB-like"/>
</dbReference>
<comment type="caution">
    <text evidence="3">The sequence shown here is derived from an EMBL/GenBank/DDBJ whole genome shotgun (WGS) entry which is preliminary data.</text>
</comment>
<evidence type="ECO:0000313" key="3">
    <source>
        <dbReference type="EMBL" id="KMZ61157.1"/>
    </source>
</evidence>
<evidence type="ECO:0000256" key="1">
    <source>
        <dbReference type="SAM" id="MobiDB-lite"/>
    </source>
</evidence>